<dbReference type="Pfam" id="PF05402">
    <property type="entry name" value="PqqD"/>
    <property type="match status" value="1"/>
</dbReference>
<dbReference type="Proteomes" id="UP000824041">
    <property type="component" value="Unassembled WGS sequence"/>
</dbReference>
<organism evidence="1 2">
    <name type="scientific">Candidatus Blautia faecigallinarum</name>
    <dbReference type="NCBI Taxonomy" id="2838488"/>
    <lineage>
        <taxon>Bacteria</taxon>
        <taxon>Bacillati</taxon>
        <taxon>Bacillota</taxon>
        <taxon>Clostridia</taxon>
        <taxon>Lachnospirales</taxon>
        <taxon>Lachnospiraceae</taxon>
        <taxon>Blautia</taxon>
    </lineage>
</organism>
<sequence>MQKKQAQNYLDHIPQRHPDIEFETGEDGIVTLLVEWKGFYHRIAQRFFHRPRVSDIRLDELGSFVWLAIDGESNVHKLSKKLEVQFPDMEKSLSRLIKFLEILHDNHMIIWKGEKIK</sequence>
<evidence type="ECO:0000313" key="1">
    <source>
        <dbReference type="EMBL" id="HIZ21559.1"/>
    </source>
</evidence>
<dbReference type="EMBL" id="DXBU01000023">
    <property type="protein sequence ID" value="HIZ21559.1"/>
    <property type="molecule type" value="Genomic_DNA"/>
</dbReference>
<protein>
    <submittedName>
        <fullName evidence="1">PqqD family protein</fullName>
    </submittedName>
</protein>
<dbReference type="AlphaFoldDB" id="A0A9D2DRC1"/>
<accession>A0A9D2DRC1</accession>
<dbReference type="Gene3D" id="1.10.10.1150">
    <property type="entry name" value="Coenzyme PQQ synthesis protein D (PqqD)"/>
    <property type="match status" value="1"/>
</dbReference>
<proteinExistence type="predicted"/>
<dbReference type="InterPro" id="IPR008792">
    <property type="entry name" value="PQQD"/>
</dbReference>
<comment type="caution">
    <text evidence="1">The sequence shown here is derived from an EMBL/GenBank/DDBJ whole genome shotgun (WGS) entry which is preliminary data.</text>
</comment>
<dbReference type="InterPro" id="IPR041881">
    <property type="entry name" value="PqqD_sf"/>
</dbReference>
<evidence type="ECO:0000313" key="2">
    <source>
        <dbReference type="Proteomes" id="UP000824041"/>
    </source>
</evidence>
<gene>
    <name evidence="1" type="ORF">IAA21_02005</name>
</gene>
<reference evidence="1" key="1">
    <citation type="journal article" date="2021" name="PeerJ">
        <title>Extensive microbial diversity within the chicken gut microbiome revealed by metagenomics and culture.</title>
        <authorList>
            <person name="Gilroy R."/>
            <person name="Ravi A."/>
            <person name="Getino M."/>
            <person name="Pursley I."/>
            <person name="Horton D.L."/>
            <person name="Alikhan N.F."/>
            <person name="Baker D."/>
            <person name="Gharbi K."/>
            <person name="Hall N."/>
            <person name="Watson M."/>
            <person name="Adriaenssens E.M."/>
            <person name="Foster-Nyarko E."/>
            <person name="Jarju S."/>
            <person name="Secka A."/>
            <person name="Antonio M."/>
            <person name="Oren A."/>
            <person name="Chaudhuri R.R."/>
            <person name="La Ragione R."/>
            <person name="Hildebrand F."/>
            <person name="Pallen M.J."/>
        </authorList>
    </citation>
    <scope>NUCLEOTIDE SEQUENCE</scope>
    <source>
        <strain evidence="1">14324</strain>
    </source>
</reference>
<name>A0A9D2DRC1_9FIRM</name>
<reference evidence="1" key="2">
    <citation type="submission" date="2021-04" db="EMBL/GenBank/DDBJ databases">
        <authorList>
            <person name="Gilroy R."/>
        </authorList>
    </citation>
    <scope>NUCLEOTIDE SEQUENCE</scope>
    <source>
        <strain evidence="1">14324</strain>
    </source>
</reference>